<dbReference type="Proteomes" id="UP000254601">
    <property type="component" value="Unassembled WGS sequence"/>
</dbReference>
<evidence type="ECO:0000313" key="2">
    <source>
        <dbReference type="EMBL" id="SUO96722.1"/>
    </source>
</evidence>
<protein>
    <submittedName>
        <fullName evidence="2">Uncharacterized protein</fullName>
    </submittedName>
</protein>
<keyword evidence="1" id="KW-0472">Membrane</keyword>
<gene>
    <name evidence="2" type="ORF">NCTC13337_01988</name>
</gene>
<feature type="transmembrane region" description="Helical" evidence="1">
    <location>
        <begin position="12"/>
        <end position="31"/>
    </location>
</feature>
<keyword evidence="3" id="KW-1185">Reference proteome</keyword>
<dbReference type="AlphaFoldDB" id="A0A380MWS5"/>
<sequence length="168" mass="19319">MIKRDSAIAVDIIYTLVFFILGSLVASYFKLQIQTTAAYFFAPLFIIPISLAGVLLNRVSDKFDFAQEVIHATESRRFKYHIVSLQYLLCGYIIFLLCSAIYTGFAFYHYREPYADITIPISIGLALAAVRIFIFILRNLFMINKTISHLKELAVKQKRVEEMKKDLS</sequence>
<organism evidence="2 3">
    <name type="scientific">Suttonella ornithocola</name>
    <dbReference type="NCBI Taxonomy" id="279832"/>
    <lineage>
        <taxon>Bacteria</taxon>
        <taxon>Pseudomonadati</taxon>
        <taxon>Pseudomonadota</taxon>
        <taxon>Gammaproteobacteria</taxon>
        <taxon>Cardiobacteriales</taxon>
        <taxon>Cardiobacteriaceae</taxon>
        <taxon>Suttonella</taxon>
    </lineage>
</organism>
<name>A0A380MWS5_9GAMM</name>
<evidence type="ECO:0000256" key="1">
    <source>
        <dbReference type="SAM" id="Phobius"/>
    </source>
</evidence>
<dbReference type="EMBL" id="UHIC01000001">
    <property type="protein sequence ID" value="SUO96722.1"/>
    <property type="molecule type" value="Genomic_DNA"/>
</dbReference>
<dbReference type="RefSeq" id="WP_072577295.1">
    <property type="nucleotide sequence ID" value="NZ_LWHB01000154.1"/>
</dbReference>
<feature type="transmembrane region" description="Helical" evidence="1">
    <location>
        <begin position="117"/>
        <end position="141"/>
    </location>
</feature>
<feature type="transmembrane region" description="Helical" evidence="1">
    <location>
        <begin position="85"/>
        <end position="105"/>
    </location>
</feature>
<keyword evidence="1" id="KW-1133">Transmembrane helix</keyword>
<accession>A0A380MWS5</accession>
<keyword evidence="1" id="KW-0812">Transmembrane</keyword>
<reference evidence="2 3" key="1">
    <citation type="submission" date="2018-06" db="EMBL/GenBank/DDBJ databases">
        <authorList>
            <consortium name="Pathogen Informatics"/>
            <person name="Doyle S."/>
        </authorList>
    </citation>
    <scope>NUCLEOTIDE SEQUENCE [LARGE SCALE GENOMIC DNA]</scope>
    <source>
        <strain evidence="2 3">NCTC13337</strain>
    </source>
</reference>
<proteinExistence type="predicted"/>
<evidence type="ECO:0000313" key="3">
    <source>
        <dbReference type="Proteomes" id="UP000254601"/>
    </source>
</evidence>
<feature type="transmembrane region" description="Helical" evidence="1">
    <location>
        <begin position="37"/>
        <end position="56"/>
    </location>
</feature>